<name>A0A6G0U7A1_APHGL</name>
<dbReference type="AlphaFoldDB" id="A0A6G0U7A1"/>
<organism evidence="2 3">
    <name type="scientific">Aphis glycines</name>
    <name type="common">Soybean aphid</name>
    <dbReference type="NCBI Taxonomy" id="307491"/>
    <lineage>
        <taxon>Eukaryota</taxon>
        <taxon>Metazoa</taxon>
        <taxon>Ecdysozoa</taxon>
        <taxon>Arthropoda</taxon>
        <taxon>Hexapoda</taxon>
        <taxon>Insecta</taxon>
        <taxon>Pterygota</taxon>
        <taxon>Neoptera</taxon>
        <taxon>Paraneoptera</taxon>
        <taxon>Hemiptera</taxon>
        <taxon>Sternorrhyncha</taxon>
        <taxon>Aphidomorpha</taxon>
        <taxon>Aphidoidea</taxon>
        <taxon>Aphididae</taxon>
        <taxon>Aphidini</taxon>
        <taxon>Aphis</taxon>
        <taxon>Aphis</taxon>
    </lineage>
</organism>
<comment type="caution">
    <text evidence="2">The sequence shown here is derived from an EMBL/GenBank/DDBJ whole genome shotgun (WGS) entry which is preliminary data.</text>
</comment>
<accession>A0A6G0U7A1</accession>
<proteinExistence type="predicted"/>
<feature type="transmembrane region" description="Helical" evidence="1">
    <location>
        <begin position="107"/>
        <end position="124"/>
    </location>
</feature>
<evidence type="ECO:0000313" key="3">
    <source>
        <dbReference type="Proteomes" id="UP000475862"/>
    </source>
</evidence>
<evidence type="ECO:0000256" key="1">
    <source>
        <dbReference type="SAM" id="Phobius"/>
    </source>
</evidence>
<keyword evidence="3" id="KW-1185">Reference proteome</keyword>
<keyword evidence="1" id="KW-1133">Transmembrane helix</keyword>
<sequence length="248" mass="30164">MNLEHKKIEPVNWNIPSFYDTCSLNYNICNYYYAQEAKTHRGLNRKVYFNNNQRLAGTADFMNMKFSQYFHSMMRKTPKKGFFYMQSLQGLKVYFKDSTYRCVVQRFIYLRYAFSFILVWVIILKSKVDNGLPNKYKGENKEEFYNSRTLWILNFEKKKFERIIALDYKFEISNVKTYSFANELNHHKIFRVFKFYETLKIPKSQGMWIINTGIFKQNGHKFSVYMCVPTLTYEFYINIHNFRYLKII</sequence>
<evidence type="ECO:0000313" key="2">
    <source>
        <dbReference type="EMBL" id="KAE9544823.1"/>
    </source>
</evidence>
<keyword evidence="1" id="KW-0812">Transmembrane</keyword>
<protein>
    <submittedName>
        <fullName evidence="2">Uncharacterized protein</fullName>
    </submittedName>
</protein>
<gene>
    <name evidence="2" type="ORF">AGLY_000365</name>
</gene>
<dbReference type="EMBL" id="VYZN01000001">
    <property type="protein sequence ID" value="KAE9544823.1"/>
    <property type="molecule type" value="Genomic_DNA"/>
</dbReference>
<dbReference type="Proteomes" id="UP000475862">
    <property type="component" value="Unassembled WGS sequence"/>
</dbReference>
<reference evidence="2 3" key="1">
    <citation type="submission" date="2019-08" db="EMBL/GenBank/DDBJ databases">
        <title>The genome of the soybean aphid Biotype 1, its phylome, world population structure and adaptation to the North American continent.</title>
        <authorList>
            <person name="Giordano R."/>
            <person name="Donthu R.K."/>
            <person name="Hernandez A.G."/>
            <person name="Wright C.L."/>
            <person name="Zimin A.V."/>
        </authorList>
    </citation>
    <scope>NUCLEOTIDE SEQUENCE [LARGE SCALE GENOMIC DNA]</scope>
    <source>
        <tissue evidence="2">Whole aphids</tissue>
    </source>
</reference>
<keyword evidence="1" id="KW-0472">Membrane</keyword>